<evidence type="ECO:0000256" key="2">
    <source>
        <dbReference type="SAM" id="Phobius"/>
    </source>
</evidence>
<dbReference type="Proteomes" id="UP001163846">
    <property type="component" value="Unassembled WGS sequence"/>
</dbReference>
<dbReference type="AlphaFoldDB" id="A0AA38NXX6"/>
<sequence length="199" mass="22363">MLCSNRVVLPGSPSTCTLDTIIVPLPSFLLVATLLLLSLRSKKSPVAIFRVPYPHWLYNIYLALVFADFAMTILEIARLSAQNLGVGLLPMTSIALLMILGLLWIERRGRKRSSSIVLCSYWLFLAVVETVKAVRLNVLDETIPNKTSSPNYPASDQLLDNAVMVALDYIFFALESYTVIRMRKVDDSRPLYLNELLNK</sequence>
<feature type="transmembrane region" description="Helical" evidence="2">
    <location>
        <begin position="158"/>
        <end position="180"/>
    </location>
</feature>
<gene>
    <name evidence="4" type="ORF">F5878DRAFT_666345</name>
</gene>
<reference evidence="4" key="1">
    <citation type="submission" date="2022-08" db="EMBL/GenBank/DDBJ databases">
        <authorList>
            <consortium name="DOE Joint Genome Institute"/>
            <person name="Min B."/>
            <person name="Riley R."/>
            <person name="Sierra-Patev S."/>
            <person name="Naranjo-Ortiz M."/>
            <person name="Looney B."/>
            <person name="Konkel Z."/>
            <person name="Slot J.C."/>
            <person name="Sakamoto Y."/>
            <person name="Steenwyk J.L."/>
            <person name="Rokas A."/>
            <person name="Carro J."/>
            <person name="Camarero S."/>
            <person name="Ferreira P."/>
            <person name="Molpeceres G."/>
            <person name="Ruiz-Duenas F.J."/>
            <person name="Serrano A."/>
            <person name="Henrissat B."/>
            <person name="Drula E."/>
            <person name="Hughes K.W."/>
            <person name="Mata J.L."/>
            <person name="Ishikawa N.K."/>
            <person name="Vargas-Isla R."/>
            <person name="Ushijima S."/>
            <person name="Smith C.A."/>
            <person name="Ahrendt S."/>
            <person name="Andreopoulos W."/>
            <person name="He G."/>
            <person name="Labutti K."/>
            <person name="Lipzen A."/>
            <person name="Ng V."/>
            <person name="Sandor L."/>
            <person name="Barry K."/>
            <person name="Martinez A.T."/>
            <person name="Xiao Y."/>
            <person name="Gibbons J.G."/>
            <person name="Terashima K."/>
            <person name="Hibbett D.S."/>
            <person name="Grigoriev I.V."/>
        </authorList>
    </citation>
    <scope>NUCLEOTIDE SEQUENCE</scope>
    <source>
        <strain evidence="4">TFB9207</strain>
    </source>
</reference>
<keyword evidence="5" id="KW-1185">Reference proteome</keyword>
<accession>A0AA38NXX6</accession>
<protein>
    <recommendedName>
        <fullName evidence="3">ABC transporter TMD0 domain-containing protein</fullName>
    </recommendedName>
</protein>
<dbReference type="GO" id="GO:0016020">
    <property type="term" value="C:membrane"/>
    <property type="evidence" value="ECO:0007669"/>
    <property type="project" value="UniProtKB-SubCell"/>
</dbReference>
<dbReference type="InterPro" id="IPR056227">
    <property type="entry name" value="TMD0_ABC"/>
</dbReference>
<dbReference type="Pfam" id="PF24357">
    <property type="entry name" value="TMD0_ABC"/>
    <property type="match status" value="1"/>
</dbReference>
<feature type="transmembrane region" description="Helical" evidence="2">
    <location>
        <begin position="87"/>
        <end position="105"/>
    </location>
</feature>
<evidence type="ECO:0000313" key="4">
    <source>
        <dbReference type="EMBL" id="KAJ3832685.1"/>
    </source>
</evidence>
<comment type="subcellular location">
    <subcellularLocation>
        <location evidence="1">Membrane</location>
        <topology evidence="1">Multi-pass membrane protein</topology>
    </subcellularLocation>
</comment>
<keyword evidence="2" id="KW-0472">Membrane</keyword>
<evidence type="ECO:0000313" key="5">
    <source>
        <dbReference type="Proteomes" id="UP001163846"/>
    </source>
</evidence>
<feature type="transmembrane region" description="Helical" evidence="2">
    <location>
        <begin position="117"/>
        <end position="138"/>
    </location>
</feature>
<dbReference type="EMBL" id="MU806883">
    <property type="protein sequence ID" value="KAJ3832685.1"/>
    <property type="molecule type" value="Genomic_DNA"/>
</dbReference>
<name>A0AA38NXX6_9AGAR</name>
<feature type="transmembrane region" description="Helical" evidence="2">
    <location>
        <begin position="60"/>
        <end position="81"/>
    </location>
</feature>
<evidence type="ECO:0000256" key="1">
    <source>
        <dbReference type="ARBA" id="ARBA00004141"/>
    </source>
</evidence>
<feature type="transmembrane region" description="Helical" evidence="2">
    <location>
        <begin position="20"/>
        <end position="39"/>
    </location>
</feature>
<organism evidence="4 5">
    <name type="scientific">Lentinula raphanica</name>
    <dbReference type="NCBI Taxonomy" id="153919"/>
    <lineage>
        <taxon>Eukaryota</taxon>
        <taxon>Fungi</taxon>
        <taxon>Dikarya</taxon>
        <taxon>Basidiomycota</taxon>
        <taxon>Agaricomycotina</taxon>
        <taxon>Agaricomycetes</taxon>
        <taxon>Agaricomycetidae</taxon>
        <taxon>Agaricales</taxon>
        <taxon>Marasmiineae</taxon>
        <taxon>Omphalotaceae</taxon>
        <taxon>Lentinula</taxon>
    </lineage>
</organism>
<keyword evidence="2" id="KW-0812">Transmembrane</keyword>
<comment type="caution">
    <text evidence="4">The sequence shown here is derived from an EMBL/GenBank/DDBJ whole genome shotgun (WGS) entry which is preliminary data.</text>
</comment>
<keyword evidence="2" id="KW-1133">Transmembrane helix</keyword>
<feature type="domain" description="ABC transporter TMD0" evidence="3">
    <location>
        <begin position="13"/>
        <end position="138"/>
    </location>
</feature>
<proteinExistence type="predicted"/>
<evidence type="ECO:0000259" key="3">
    <source>
        <dbReference type="Pfam" id="PF24357"/>
    </source>
</evidence>